<dbReference type="InterPro" id="IPR000719">
    <property type="entry name" value="Prot_kinase_dom"/>
</dbReference>
<dbReference type="AlphaFoldDB" id="A0A059B6Q5"/>
<dbReference type="eggNOG" id="KOG1187">
    <property type="taxonomic scope" value="Eukaryota"/>
</dbReference>
<sequence>MLHGKQQSGNTETIIAVKILNQGGTQGYGAWQVAWQRKLHYIGRISHPNLTKLLGFCHDDENLALVYEFMPMGSLENQLFRKVSADHLSWDVRLKIAVGAARGLAFLHNSCNMIHRDFKSANIMLDESYTAKLSDFGLVRSGPPEDNSHVSTQFIGTYGYAAPEYRTTGHPTIKSDVYSFGIVLLEILTGSRAFDLSSPADRVDLVERTRLYLSSKRKPLALVDTRLRDEYSVGSVRRIAQLAIICIRPNPKSRPSMCEVVETLESIAAVSAKGILRNV</sequence>
<dbReference type="Gene3D" id="1.10.510.10">
    <property type="entry name" value="Transferase(Phosphotransferase) domain 1"/>
    <property type="match status" value="1"/>
</dbReference>
<dbReference type="PROSITE" id="PS50011">
    <property type="entry name" value="PROTEIN_KINASE_DOM"/>
    <property type="match status" value="1"/>
</dbReference>
<accession>A0A059B6Q5</accession>
<protein>
    <recommendedName>
        <fullName evidence="3">Protein kinase domain-containing protein</fullName>
    </recommendedName>
</protein>
<dbReference type="PANTHER" id="PTHR45621">
    <property type="entry name" value="OS01G0588500 PROTEIN-RELATED"/>
    <property type="match status" value="1"/>
</dbReference>
<dbReference type="GO" id="GO:0005524">
    <property type="term" value="F:ATP binding"/>
    <property type="evidence" value="ECO:0007669"/>
    <property type="project" value="InterPro"/>
</dbReference>
<dbReference type="FunFam" id="1.10.510.10:FF:000095">
    <property type="entry name" value="protein STRUBBELIG-RECEPTOR FAMILY 8"/>
    <property type="match status" value="1"/>
</dbReference>
<proteinExistence type="predicted"/>
<name>A0A059B6Q5_EUCGR</name>
<comment type="subcellular location">
    <subcellularLocation>
        <location evidence="1">Cell membrane</location>
    </subcellularLocation>
</comment>
<dbReference type="InParanoid" id="A0A059B6Q5"/>
<dbReference type="GO" id="GO:0005886">
    <property type="term" value="C:plasma membrane"/>
    <property type="evidence" value="ECO:0007669"/>
    <property type="project" value="UniProtKB-SubCell"/>
</dbReference>
<evidence type="ECO:0000313" key="4">
    <source>
        <dbReference type="EMBL" id="KCW61576.1"/>
    </source>
</evidence>
<dbReference type="SUPFAM" id="SSF56112">
    <property type="entry name" value="Protein kinase-like (PK-like)"/>
    <property type="match status" value="1"/>
</dbReference>
<dbReference type="InterPro" id="IPR050823">
    <property type="entry name" value="Plant_Ser_Thr_Prot_Kinase"/>
</dbReference>
<evidence type="ECO:0000256" key="2">
    <source>
        <dbReference type="ARBA" id="ARBA00022475"/>
    </source>
</evidence>
<dbReference type="InterPro" id="IPR011009">
    <property type="entry name" value="Kinase-like_dom_sf"/>
</dbReference>
<evidence type="ECO:0000259" key="3">
    <source>
        <dbReference type="PROSITE" id="PS50011"/>
    </source>
</evidence>
<evidence type="ECO:0000256" key="1">
    <source>
        <dbReference type="ARBA" id="ARBA00004236"/>
    </source>
</evidence>
<dbReference type="PIRSF" id="PIRSF000654">
    <property type="entry name" value="Integrin-linked_kinase"/>
    <property type="match status" value="1"/>
</dbReference>
<dbReference type="Pfam" id="PF07714">
    <property type="entry name" value="PK_Tyr_Ser-Thr"/>
    <property type="match status" value="1"/>
</dbReference>
<organism evidence="4">
    <name type="scientific">Eucalyptus grandis</name>
    <name type="common">Flooded gum</name>
    <dbReference type="NCBI Taxonomy" id="71139"/>
    <lineage>
        <taxon>Eukaryota</taxon>
        <taxon>Viridiplantae</taxon>
        <taxon>Streptophyta</taxon>
        <taxon>Embryophyta</taxon>
        <taxon>Tracheophyta</taxon>
        <taxon>Spermatophyta</taxon>
        <taxon>Magnoliopsida</taxon>
        <taxon>eudicotyledons</taxon>
        <taxon>Gunneridae</taxon>
        <taxon>Pentapetalae</taxon>
        <taxon>rosids</taxon>
        <taxon>malvids</taxon>
        <taxon>Myrtales</taxon>
        <taxon>Myrtaceae</taxon>
        <taxon>Myrtoideae</taxon>
        <taxon>Eucalypteae</taxon>
        <taxon>Eucalyptus</taxon>
    </lineage>
</organism>
<dbReference type="InterPro" id="IPR008271">
    <property type="entry name" value="Ser/Thr_kinase_AS"/>
</dbReference>
<dbReference type="InterPro" id="IPR001245">
    <property type="entry name" value="Ser-Thr/Tyr_kinase_cat_dom"/>
</dbReference>
<gene>
    <name evidence="4" type="ORF">EUGRSUZ_H04313</name>
</gene>
<dbReference type="EMBL" id="KK198760">
    <property type="protein sequence ID" value="KCW61576.1"/>
    <property type="molecule type" value="Genomic_DNA"/>
</dbReference>
<dbReference type="Gene3D" id="3.30.200.20">
    <property type="entry name" value="Phosphorylase Kinase, domain 1"/>
    <property type="match status" value="1"/>
</dbReference>
<keyword evidence="2" id="KW-0472">Membrane</keyword>
<dbReference type="Gramene" id="KCW61576">
    <property type="protein sequence ID" value="KCW61576"/>
    <property type="gene ID" value="EUGRSUZ_H04313"/>
</dbReference>
<dbReference type="PROSITE" id="PS00108">
    <property type="entry name" value="PROTEIN_KINASE_ST"/>
    <property type="match status" value="1"/>
</dbReference>
<dbReference type="GO" id="GO:0004672">
    <property type="term" value="F:protein kinase activity"/>
    <property type="evidence" value="ECO:0007669"/>
    <property type="project" value="InterPro"/>
</dbReference>
<reference evidence="4" key="1">
    <citation type="submission" date="2013-07" db="EMBL/GenBank/DDBJ databases">
        <title>The genome of Eucalyptus grandis.</title>
        <authorList>
            <person name="Schmutz J."/>
            <person name="Hayes R."/>
            <person name="Myburg A."/>
            <person name="Tuskan G."/>
            <person name="Grattapaglia D."/>
            <person name="Rokhsar D.S."/>
        </authorList>
    </citation>
    <scope>NUCLEOTIDE SEQUENCE</scope>
    <source>
        <tissue evidence="4">Leaf extractions</tissue>
    </source>
</reference>
<feature type="domain" description="Protein kinase" evidence="3">
    <location>
        <begin position="1"/>
        <end position="267"/>
    </location>
</feature>
<keyword evidence="2" id="KW-1003">Cell membrane</keyword>